<dbReference type="WBParaSite" id="ALUE_0000064501-mRNA-1">
    <property type="protein sequence ID" value="ALUE_0000064501-mRNA-1"/>
    <property type="gene ID" value="ALUE_0000064501"/>
</dbReference>
<dbReference type="PANTHER" id="PTHR22589:SF99">
    <property type="entry name" value="CHOLINE_CARNITINE ACYLTRANSFERASE DOMAIN-CONTAINING PROTEIN"/>
    <property type="match status" value="1"/>
</dbReference>
<protein>
    <submittedName>
        <fullName evidence="4">Carn_acyltransf domain-containing protein</fullName>
    </submittedName>
</protein>
<comment type="similarity">
    <text evidence="1">Belongs to the carnitine/choline acetyltransferase family.</text>
</comment>
<reference evidence="4" key="1">
    <citation type="submission" date="2017-02" db="UniProtKB">
        <authorList>
            <consortium name="WormBaseParasite"/>
        </authorList>
    </citation>
    <scope>IDENTIFICATION</scope>
</reference>
<dbReference type="GO" id="GO:0004095">
    <property type="term" value="F:carnitine O-palmitoyltransferase activity"/>
    <property type="evidence" value="ECO:0007669"/>
    <property type="project" value="TreeGrafter"/>
</dbReference>
<accession>A0A0M3HGK0</accession>
<proteinExistence type="inferred from homology"/>
<dbReference type="GO" id="GO:0005739">
    <property type="term" value="C:mitochondrion"/>
    <property type="evidence" value="ECO:0007669"/>
    <property type="project" value="TreeGrafter"/>
</dbReference>
<dbReference type="GO" id="GO:0006631">
    <property type="term" value="P:fatty acid metabolic process"/>
    <property type="evidence" value="ECO:0007669"/>
    <property type="project" value="TreeGrafter"/>
</dbReference>
<dbReference type="InterPro" id="IPR023213">
    <property type="entry name" value="CAT-like_dom_sf"/>
</dbReference>
<dbReference type="InterPro" id="IPR000542">
    <property type="entry name" value="Carn_acyl_trans"/>
</dbReference>
<evidence type="ECO:0000256" key="1">
    <source>
        <dbReference type="ARBA" id="ARBA00005232"/>
    </source>
</evidence>
<sequence>MKAEIERCYNAYKPKIDDLDLAATIFRTFGKGLIKKGKLSPDGFVQMAIQLANFKDQKKFVLTYESASARFYANSRTETLRTASKESCAFVKSMLDPNCNVSSLTFNSENNSKSLC</sequence>
<feature type="domain" description="Choline/carnitine acyltransferase" evidence="2">
    <location>
        <begin position="2"/>
        <end position="101"/>
    </location>
</feature>
<dbReference type="Proteomes" id="UP000036681">
    <property type="component" value="Unplaced"/>
</dbReference>
<dbReference type="SUPFAM" id="SSF52777">
    <property type="entry name" value="CoA-dependent acyltransferases"/>
    <property type="match status" value="1"/>
</dbReference>
<evidence type="ECO:0000313" key="3">
    <source>
        <dbReference type="Proteomes" id="UP000036681"/>
    </source>
</evidence>
<keyword evidence="3" id="KW-1185">Reference proteome</keyword>
<dbReference type="AlphaFoldDB" id="A0A0M3HGK0"/>
<evidence type="ECO:0000313" key="4">
    <source>
        <dbReference type="WBParaSite" id="ALUE_0000064501-mRNA-1"/>
    </source>
</evidence>
<dbReference type="PANTHER" id="PTHR22589">
    <property type="entry name" value="CARNITINE O-ACYLTRANSFERASE"/>
    <property type="match status" value="1"/>
</dbReference>
<dbReference type="Pfam" id="PF00755">
    <property type="entry name" value="Carn_acyltransf"/>
    <property type="match status" value="1"/>
</dbReference>
<dbReference type="Gene3D" id="3.30.559.10">
    <property type="entry name" value="Chloramphenicol acetyltransferase-like domain"/>
    <property type="match status" value="1"/>
</dbReference>
<dbReference type="GO" id="GO:0009437">
    <property type="term" value="P:carnitine metabolic process"/>
    <property type="evidence" value="ECO:0007669"/>
    <property type="project" value="TreeGrafter"/>
</dbReference>
<organism evidence="3 4">
    <name type="scientific">Ascaris lumbricoides</name>
    <name type="common">Giant roundworm</name>
    <dbReference type="NCBI Taxonomy" id="6252"/>
    <lineage>
        <taxon>Eukaryota</taxon>
        <taxon>Metazoa</taxon>
        <taxon>Ecdysozoa</taxon>
        <taxon>Nematoda</taxon>
        <taxon>Chromadorea</taxon>
        <taxon>Rhabditida</taxon>
        <taxon>Spirurina</taxon>
        <taxon>Ascaridomorpha</taxon>
        <taxon>Ascaridoidea</taxon>
        <taxon>Ascarididae</taxon>
        <taxon>Ascaris</taxon>
    </lineage>
</organism>
<evidence type="ECO:0000259" key="2">
    <source>
        <dbReference type="Pfam" id="PF00755"/>
    </source>
</evidence>
<dbReference type="InterPro" id="IPR039551">
    <property type="entry name" value="Cho/carn_acyl_trans"/>
</dbReference>
<name>A0A0M3HGK0_ASCLU</name>